<dbReference type="PANTHER" id="PTHR33337:SF40">
    <property type="entry name" value="CENP-V_GFA DOMAIN-CONTAINING PROTEIN-RELATED"/>
    <property type="match status" value="1"/>
</dbReference>
<evidence type="ECO:0000313" key="3">
    <source>
        <dbReference type="Proteomes" id="UP000078240"/>
    </source>
</evidence>
<evidence type="ECO:0000313" key="1">
    <source>
        <dbReference type="EMBL" id="OAQ83686.1"/>
    </source>
</evidence>
<dbReference type="SUPFAM" id="SSF51316">
    <property type="entry name" value="Mss4-like"/>
    <property type="match status" value="1"/>
</dbReference>
<organism evidence="1 3">
    <name type="scientific">Purpureocillium lilacinum</name>
    <name type="common">Paecilomyces lilacinus</name>
    <dbReference type="NCBI Taxonomy" id="33203"/>
    <lineage>
        <taxon>Eukaryota</taxon>
        <taxon>Fungi</taxon>
        <taxon>Dikarya</taxon>
        <taxon>Ascomycota</taxon>
        <taxon>Pezizomycotina</taxon>
        <taxon>Sordariomycetes</taxon>
        <taxon>Hypocreomycetidae</taxon>
        <taxon>Hypocreales</taxon>
        <taxon>Ophiocordycipitaceae</taxon>
        <taxon>Purpureocillium</taxon>
    </lineage>
</organism>
<dbReference type="Gene3D" id="3.90.1590.10">
    <property type="entry name" value="glutathione-dependent formaldehyde- activating enzyme (gfa)"/>
    <property type="match status" value="1"/>
</dbReference>
<dbReference type="InterPro" id="IPR011057">
    <property type="entry name" value="Mss4-like_sf"/>
</dbReference>
<protein>
    <submittedName>
        <fullName evidence="1">Glutathione-dependent formaldehyde-activating enzyme domain-containing protein</fullName>
    </submittedName>
</protein>
<dbReference type="AlphaFoldDB" id="A0A179H0B0"/>
<reference evidence="2" key="1">
    <citation type="submission" date="2015-05" db="EMBL/GenBank/DDBJ databases">
        <authorList>
            <person name="Wang D.B."/>
            <person name="Wang M."/>
        </authorList>
    </citation>
    <scope>NUCLEOTIDE SEQUENCE</scope>
    <source>
        <strain evidence="2">36-1</strain>
    </source>
</reference>
<dbReference type="PANTHER" id="PTHR33337">
    <property type="entry name" value="GFA DOMAIN-CONTAINING PROTEIN"/>
    <property type="match status" value="1"/>
</dbReference>
<dbReference type="EMBL" id="LCWV01000014">
    <property type="protein sequence ID" value="PWI68816.1"/>
    <property type="molecule type" value="Genomic_DNA"/>
</dbReference>
<dbReference type="Proteomes" id="UP000245956">
    <property type="component" value="Unassembled WGS sequence"/>
</dbReference>
<accession>A0A179H0B0</accession>
<proteinExistence type="predicted"/>
<dbReference type="Proteomes" id="UP000078240">
    <property type="component" value="Unassembled WGS sequence"/>
</dbReference>
<reference evidence="1 3" key="3">
    <citation type="submission" date="2016-01" db="EMBL/GenBank/DDBJ databases">
        <title>Biosynthesis of antibiotic leucinostatins and their inhibition on Phytophthora in bio-control Purpureocillium lilacinum.</title>
        <authorList>
            <person name="Wang G."/>
            <person name="Liu Z."/>
            <person name="Lin R."/>
            <person name="Li E."/>
            <person name="Mao Z."/>
            <person name="Ling J."/>
            <person name="Yin W."/>
            <person name="Xie B."/>
        </authorList>
    </citation>
    <scope>NUCLEOTIDE SEQUENCE [LARGE SCALE GENOMIC DNA]</scope>
    <source>
        <strain evidence="1">PLBJ-1</strain>
    </source>
</reference>
<dbReference type="EMBL" id="LSBH01000002">
    <property type="protein sequence ID" value="OAQ83686.1"/>
    <property type="molecule type" value="Genomic_DNA"/>
</dbReference>
<name>A0A179H0B0_PURLI</name>
<reference evidence="2 4" key="2">
    <citation type="journal article" date="2016" name="Front. Microbiol.">
        <title>Genome and transcriptome sequences reveal the specific parasitism of the nematophagous Purpureocillium lilacinum 36-1.</title>
        <authorList>
            <person name="Xie J."/>
            <person name="Li S."/>
            <person name="Mo C."/>
            <person name="Xiao X."/>
            <person name="Peng D."/>
            <person name="Wang G."/>
            <person name="Xiao Y."/>
        </authorList>
    </citation>
    <scope>NUCLEOTIDE SEQUENCE [LARGE SCALE GENOMIC DNA]</scope>
    <source>
        <strain evidence="2 4">36-1</strain>
    </source>
</reference>
<sequence>MVFPNESFTAHGGCQCKAVRYRVSVPAFQERASAPGLLPGMKSAEDVRLPMSTVCHCNSCRGATGQLAAFGIAFEKAHVELSIVTRAGAESGLPLDGDRHWASAVALLDDQEQLEKLSVSLYDSSSRRRKIFCPRCGVSIGHTTDTRSIPPEWGWPDAMAIMTPTIDREFLSKDWWKPERATWTACGIPWVRDLARGGLSGLIEHPLAFRDKFIGDDIGAELELFKTLGESVDITISQ</sequence>
<comment type="caution">
    <text evidence="1">The sequence shown here is derived from an EMBL/GenBank/DDBJ whole genome shotgun (WGS) entry which is preliminary data.</text>
</comment>
<evidence type="ECO:0000313" key="4">
    <source>
        <dbReference type="Proteomes" id="UP000245956"/>
    </source>
</evidence>
<gene>
    <name evidence="2" type="ORF">PCL_01905</name>
    <name evidence="1" type="ORF">VFPBJ_02454</name>
</gene>
<evidence type="ECO:0000313" key="2">
    <source>
        <dbReference type="EMBL" id="PWI68816.1"/>
    </source>
</evidence>